<feature type="binding site" evidence="4">
    <location>
        <begin position="39"/>
        <end position="44"/>
    </location>
    <ligand>
        <name>substrate</name>
    </ligand>
</feature>
<evidence type="ECO:0000256" key="3">
    <source>
        <dbReference type="PIRSR" id="PIRSR617939-1"/>
    </source>
</evidence>
<evidence type="ECO:0000256" key="5">
    <source>
        <dbReference type="SAM" id="SignalP"/>
    </source>
</evidence>
<evidence type="ECO:0000313" key="7">
    <source>
        <dbReference type="Proteomes" id="UP001175271"/>
    </source>
</evidence>
<keyword evidence="2" id="KW-0456">Lyase</keyword>
<reference evidence="6" key="1">
    <citation type="submission" date="2023-06" db="EMBL/GenBank/DDBJ databases">
        <title>Genomic analysis of the entomopathogenic nematode Steinernema hermaphroditum.</title>
        <authorList>
            <person name="Schwarz E.M."/>
            <person name="Heppert J.K."/>
            <person name="Baniya A."/>
            <person name="Schwartz H.T."/>
            <person name="Tan C.-H."/>
            <person name="Antoshechkin I."/>
            <person name="Sternberg P.W."/>
            <person name="Goodrich-Blair H."/>
            <person name="Dillman A.R."/>
        </authorList>
    </citation>
    <scope>NUCLEOTIDE SEQUENCE</scope>
    <source>
        <strain evidence="6">PS9179</strain>
        <tissue evidence="6">Whole animal</tissue>
    </source>
</reference>
<dbReference type="Pfam" id="PF13772">
    <property type="entry name" value="AIG2_2"/>
    <property type="match status" value="1"/>
</dbReference>
<dbReference type="CDD" id="cd06661">
    <property type="entry name" value="GGCT_like"/>
    <property type="match status" value="1"/>
</dbReference>
<evidence type="ECO:0000313" key="6">
    <source>
        <dbReference type="EMBL" id="KAK0395576.1"/>
    </source>
</evidence>
<dbReference type="InterPro" id="IPR017939">
    <property type="entry name" value="G-Glutamylcylcotransferase"/>
</dbReference>
<feature type="signal peptide" evidence="5">
    <location>
        <begin position="1"/>
        <end position="20"/>
    </location>
</feature>
<dbReference type="EC" id="4.3.2.9" evidence="1"/>
<dbReference type="Gene3D" id="3.10.490.10">
    <property type="entry name" value="Gamma-glutamyl cyclotransferase-like"/>
    <property type="match status" value="1"/>
</dbReference>
<keyword evidence="5" id="KW-0732">Signal</keyword>
<feature type="binding site" evidence="4">
    <location>
        <position position="154"/>
    </location>
    <ligand>
        <name>substrate</name>
    </ligand>
</feature>
<dbReference type="InterPro" id="IPR013024">
    <property type="entry name" value="GGCT-like"/>
</dbReference>
<evidence type="ECO:0000256" key="2">
    <source>
        <dbReference type="ARBA" id="ARBA00023239"/>
    </source>
</evidence>
<dbReference type="GO" id="GO:0003839">
    <property type="term" value="F:gamma-glutamylcyclotransferase activity"/>
    <property type="evidence" value="ECO:0007669"/>
    <property type="project" value="UniProtKB-EC"/>
</dbReference>
<dbReference type="PANTHER" id="PTHR12935">
    <property type="entry name" value="GAMMA-GLUTAMYLCYCLOTRANSFERASE"/>
    <property type="match status" value="1"/>
</dbReference>
<evidence type="ECO:0000256" key="1">
    <source>
        <dbReference type="ARBA" id="ARBA00012346"/>
    </source>
</evidence>
<name>A0AA39GYQ9_9BILA</name>
<gene>
    <name evidence="6" type="ORF">QR680_001340</name>
</gene>
<feature type="chain" id="PRO_5041408365" description="gamma-glutamylcyclotransferase" evidence="5">
    <location>
        <begin position="21"/>
        <end position="202"/>
    </location>
</feature>
<protein>
    <recommendedName>
        <fullName evidence="1">gamma-glutamylcyclotransferase</fullName>
        <ecNumber evidence="1">4.3.2.9</ecNumber>
    </recommendedName>
</protein>
<dbReference type="SUPFAM" id="SSF110857">
    <property type="entry name" value="Gamma-glutamyl cyclotransferase-like"/>
    <property type="match status" value="1"/>
</dbReference>
<proteinExistence type="predicted"/>
<dbReference type="Proteomes" id="UP001175271">
    <property type="component" value="Unassembled WGS sequence"/>
</dbReference>
<comment type="caution">
    <text evidence="6">The sequence shown here is derived from an EMBL/GenBank/DDBJ whole genome shotgun (WGS) entry which is preliminary data.</text>
</comment>
<dbReference type="AlphaFoldDB" id="A0AA39GYQ9"/>
<feature type="active site" description="Proton acceptor" evidence="3">
    <location>
        <position position="114"/>
    </location>
</feature>
<accession>A0AA39GYQ9</accession>
<dbReference type="EMBL" id="JAUCMV010000005">
    <property type="protein sequence ID" value="KAK0395576.1"/>
    <property type="molecule type" value="Genomic_DNA"/>
</dbReference>
<organism evidence="6 7">
    <name type="scientific">Steinernema hermaphroditum</name>
    <dbReference type="NCBI Taxonomy" id="289476"/>
    <lineage>
        <taxon>Eukaryota</taxon>
        <taxon>Metazoa</taxon>
        <taxon>Ecdysozoa</taxon>
        <taxon>Nematoda</taxon>
        <taxon>Chromadorea</taxon>
        <taxon>Rhabditida</taxon>
        <taxon>Tylenchina</taxon>
        <taxon>Panagrolaimomorpha</taxon>
        <taxon>Strongyloidoidea</taxon>
        <taxon>Steinernematidae</taxon>
        <taxon>Steinernema</taxon>
    </lineage>
</organism>
<dbReference type="PANTHER" id="PTHR12935:SF0">
    <property type="entry name" value="GAMMA-GLUTAMYLCYCLOTRANSFERASE"/>
    <property type="match status" value="1"/>
</dbReference>
<evidence type="ECO:0000256" key="4">
    <source>
        <dbReference type="PIRSR" id="PIRSR617939-2"/>
    </source>
</evidence>
<keyword evidence="7" id="KW-1185">Reference proteome</keyword>
<dbReference type="InterPro" id="IPR036568">
    <property type="entry name" value="GGCT-like_sf"/>
</dbReference>
<sequence>MSSVARFLLISFLFAALSAGALPTTATNEMKLTEDFFHYFAFGSNLLDERIKVQIKGAEFESTGVLDGYRLEFFDEGKRWRGAVASITADPNSHVWGCVWRVPNSFAAELDKQESGYHRLNVTVKMSSSGASVDCRTYQYSNPERQPRPPSPHYKHVIVSGAVEHDLPDNYIEMLKRIKDNGYRGPVELDLAVLKELNNGAL</sequence>